<proteinExistence type="predicted"/>
<comment type="caution">
    <text evidence="1">The sequence shown here is derived from an EMBL/GenBank/DDBJ whole genome shotgun (WGS) entry which is preliminary data.</text>
</comment>
<gene>
    <name evidence="1" type="ORF">CR513_44101</name>
</gene>
<name>A0A371FCD6_MUCPR</name>
<accession>A0A371FCD6</accession>
<dbReference type="Proteomes" id="UP000257109">
    <property type="component" value="Unassembled WGS sequence"/>
</dbReference>
<dbReference type="AlphaFoldDB" id="A0A371FCD6"/>
<organism evidence="1 2">
    <name type="scientific">Mucuna pruriens</name>
    <name type="common">Velvet bean</name>
    <name type="synonym">Dolichos pruriens</name>
    <dbReference type="NCBI Taxonomy" id="157652"/>
    <lineage>
        <taxon>Eukaryota</taxon>
        <taxon>Viridiplantae</taxon>
        <taxon>Streptophyta</taxon>
        <taxon>Embryophyta</taxon>
        <taxon>Tracheophyta</taxon>
        <taxon>Spermatophyta</taxon>
        <taxon>Magnoliopsida</taxon>
        <taxon>eudicotyledons</taxon>
        <taxon>Gunneridae</taxon>
        <taxon>Pentapetalae</taxon>
        <taxon>rosids</taxon>
        <taxon>fabids</taxon>
        <taxon>Fabales</taxon>
        <taxon>Fabaceae</taxon>
        <taxon>Papilionoideae</taxon>
        <taxon>50 kb inversion clade</taxon>
        <taxon>NPAAA clade</taxon>
        <taxon>indigoferoid/millettioid clade</taxon>
        <taxon>Phaseoleae</taxon>
        <taxon>Mucuna</taxon>
    </lineage>
</organism>
<keyword evidence="2" id="KW-1185">Reference proteome</keyword>
<dbReference type="Pfam" id="PF14223">
    <property type="entry name" value="Retrotran_gag_2"/>
    <property type="match status" value="1"/>
</dbReference>
<evidence type="ECO:0000313" key="2">
    <source>
        <dbReference type="Proteomes" id="UP000257109"/>
    </source>
</evidence>
<reference evidence="1" key="1">
    <citation type="submission" date="2018-05" db="EMBL/GenBank/DDBJ databases">
        <title>Draft genome of Mucuna pruriens seed.</title>
        <authorList>
            <person name="Nnadi N.E."/>
            <person name="Vos R."/>
            <person name="Hasami M.H."/>
            <person name="Devisetty U.K."/>
            <person name="Aguiy J.C."/>
        </authorList>
    </citation>
    <scope>NUCLEOTIDE SEQUENCE [LARGE SCALE GENOMIC DNA]</scope>
    <source>
        <strain evidence="1">JCA_2017</strain>
    </source>
</reference>
<dbReference type="OrthoDB" id="1929566at2759"/>
<dbReference type="EMBL" id="QJKJ01009669">
    <property type="protein sequence ID" value="RDX75958.1"/>
    <property type="molecule type" value="Genomic_DNA"/>
</dbReference>
<feature type="non-terminal residue" evidence="1">
    <location>
        <position position="1"/>
    </location>
</feature>
<protein>
    <submittedName>
        <fullName evidence="1">Uncharacterized protein</fullName>
    </submittedName>
</protein>
<evidence type="ECO:0000313" key="1">
    <source>
        <dbReference type="EMBL" id="RDX75958.1"/>
    </source>
</evidence>
<sequence length="268" mass="31251">KEVVEIIFCCMDLDLALRIKKVISTLENFEENQSATKFFEEIEQFFVKNEKAKTSNLLTKVISMKYKGKGNIREYIMEMSNLTPKLKSLKLEFGEDFLVYLVLISLLAYFRDKIENVHFGSTAQNKKKKNIKDVVEWSSQQKKPKKDEEFTYYFYKKLRHMKKHYSKIPDVLKKELLMEPTTRGYWNFHIIIKNWISLDLSETFVVLSFKPNLISISSLDKIGFSCSFGNNKVSLYQNSNTVGSSSVIDNLYMLDVASSYNEIPHTSS</sequence>